<evidence type="ECO:0000313" key="3">
    <source>
        <dbReference type="Proteomes" id="UP000008792"/>
    </source>
</evidence>
<dbReference type="AlphaFoldDB" id="A0A0Q9WBK7"/>
<keyword evidence="3" id="KW-1185">Reference proteome</keyword>
<name>A0A0Q9WBK7_DROVI</name>
<proteinExistence type="predicted"/>
<dbReference type="SMART" id="SM00708">
    <property type="entry name" value="PhBP"/>
    <property type="match status" value="1"/>
</dbReference>
<sequence length="131" mass="15203">MFNCTKNAYPIIFLGFLFIVVQSNSQNEIINKCLDKNNISKNQYEKLIKHGIMDTEIGNIERKFKCFMHCVVNEMGVLGSDGYLNMKQLDSLGELRDTDRITFRKCNKLYHREADACEYVSNIITCFIAEQ</sequence>
<reference evidence="2 3" key="1">
    <citation type="journal article" date="2007" name="Nature">
        <title>Evolution of genes and genomes on the Drosophila phylogeny.</title>
        <authorList>
            <consortium name="Drosophila 12 Genomes Consortium"/>
            <person name="Clark A.G."/>
            <person name="Eisen M.B."/>
            <person name="Smith D.R."/>
            <person name="Bergman C.M."/>
            <person name="Oliver B."/>
            <person name="Markow T.A."/>
            <person name="Kaufman T.C."/>
            <person name="Kellis M."/>
            <person name="Gelbart W."/>
            <person name="Iyer V.N."/>
            <person name="Pollard D.A."/>
            <person name="Sackton T.B."/>
            <person name="Larracuente A.M."/>
            <person name="Singh N.D."/>
            <person name="Abad J.P."/>
            <person name="Abt D.N."/>
            <person name="Adryan B."/>
            <person name="Aguade M."/>
            <person name="Akashi H."/>
            <person name="Anderson W.W."/>
            <person name="Aquadro C.F."/>
            <person name="Ardell D.H."/>
            <person name="Arguello R."/>
            <person name="Artieri C.G."/>
            <person name="Barbash D.A."/>
            <person name="Barker D."/>
            <person name="Barsanti P."/>
            <person name="Batterham P."/>
            <person name="Batzoglou S."/>
            <person name="Begun D."/>
            <person name="Bhutkar A."/>
            <person name="Blanco E."/>
            <person name="Bosak S.A."/>
            <person name="Bradley R.K."/>
            <person name="Brand A.D."/>
            <person name="Brent M.R."/>
            <person name="Brooks A.N."/>
            <person name="Brown R.H."/>
            <person name="Butlin R.K."/>
            <person name="Caggese C."/>
            <person name="Calvi B.R."/>
            <person name="Bernardo de Carvalho A."/>
            <person name="Caspi A."/>
            <person name="Castrezana S."/>
            <person name="Celniker S.E."/>
            <person name="Chang J.L."/>
            <person name="Chapple C."/>
            <person name="Chatterji S."/>
            <person name="Chinwalla A."/>
            <person name="Civetta A."/>
            <person name="Clifton S.W."/>
            <person name="Comeron J.M."/>
            <person name="Costello J.C."/>
            <person name="Coyne J.A."/>
            <person name="Daub J."/>
            <person name="David R.G."/>
            <person name="Delcher A.L."/>
            <person name="Delehaunty K."/>
            <person name="Do C.B."/>
            <person name="Ebling H."/>
            <person name="Edwards K."/>
            <person name="Eickbush T."/>
            <person name="Evans J.D."/>
            <person name="Filipski A."/>
            <person name="Findeiss S."/>
            <person name="Freyhult E."/>
            <person name="Fulton L."/>
            <person name="Fulton R."/>
            <person name="Garcia A.C."/>
            <person name="Gardiner A."/>
            <person name="Garfield D.A."/>
            <person name="Garvin B.E."/>
            <person name="Gibson G."/>
            <person name="Gilbert D."/>
            <person name="Gnerre S."/>
            <person name="Godfrey J."/>
            <person name="Good R."/>
            <person name="Gotea V."/>
            <person name="Gravely B."/>
            <person name="Greenberg A.J."/>
            <person name="Griffiths-Jones S."/>
            <person name="Gross S."/>
            <person name="Guigo R."/>
            <person name="Gustafson E.A."/>
            <person name="Haerty W."/>
            <person name="Hahn M.W."/>
            <person name="Halligan D.L."/>
            <person name="Halpern A.L."/>
            <person name="Halter G.M."/>
            <person name="Han M.V."/>
            <person name="Heger A."/>
            <person name="Hillier L."/>
            <person name="Hinrichs A.S."/>
            <person name="Holmes I."/>
            <person name="Hoskins R.A."/>
            <person name="Hubisz M.J."/>
            <person name="Hultmark D."/>
            <person name="Huntley M.A."/>
            <person name="Jaffe D.B."/>
            <person name="Jagadeeshan S."/>
            <person name="Jeck W.R."/>
            <person name="Johnson J."/>
            <person name="Jones C.D."/>
            <person name="Jordan W.C."/>
            <person name="Karpen G.H."/>
            <person name="Kataoka E."/>
            <person name="Keightley P.D."/>
            <person name="Kheradpour P."/>
            <person name="Kirkness E.F."/>
            <person name="Koerich L.B."/>
            <person name="Kristiansen K."/>
            <person name="Kudrna D."/>
            <person name="Kulathinal R.J."/>
            <person name="Kumar S."/>
            <person name="Kwok R."/>
            <person name="Lander E."/>
            <person name="Langley C.H."/>
            <person name="Lapoint R."/>
            <person name="Lazzaro B.P."/>
            <person name="Lee S.J."/>
            <person name="Levesque L."/>
            <person name="Li R."/>
            <person name="Lin C.F."/>
            <person name="Lin M.F."/>
            <person name="Lindblad-Toh K."/>
            <person name="Llopart A."/>
            <person name="Long M."/>
            <person name="Low L."/>
            <person name="Lozovsky E."/>
            <person name="Lu J."/>
            <person name="Luo M."/>
            <person name="Machado C.A."/>
            <person name="Makalowski W."/>
            <person name="Marzo M."/>
            <person name="Matsuda M."/>
            <person name="Matzkin L."/>
            <person name="McAllister B."/>
            <person name="McBride C.S."/>
            <person name="McKernan B."/>
            <person name="McKernan K."/>
            <person name="Mendez-Lago M."/>
            <person name="Minx P."/>
            <person name="Mollenhauer M.U."/>
            <person name="Montooth K."/>
            <person name="Mount S.M."/>
            <person name="Mu X."/>
            <person name="Myers E."/>
            <person name="Negre B."/>
            <person name="Newfeld S."/>
            <person name="Nielsen R."/>
            <person name="Noor M.A."/>
            <person name="O'Grady P."/>
            <person name="Pachter L."/>
            <person name="Papaceit M."/>
            <person name="Parisi M.J."/>
            <person name="Parisi M."/>
            <person name="Parts L."/>
            <person name="Pedersen J.S."/>
            <person name="Pesole G."/>
            <person name="Phillippy A.M."/>
            <person name="Ponting C.P."/>
            <person name="Pop M."/>
            <person name="Porcelli D."/>
            <person name="Powell J.R."/>
            <person name="Prohaska S."/>
            <person name="Pruitt K."/>
            <person name="Puig M."/>
            <person name="Quesneville H."/>
            <person name="Ram K.R."/>
            <person name="Rand D."/>
            <person name="Rasmussen M.D."/>
            <person name="Reed L.K."/>
            <person name="Reenan R."/>
            <person name="Reily A."/>
            <person name="Remington K.A."/>
            <person name="Rieger T.T."/>
            <person name="Ritchie M.G."/>
            <person name="Robin C."/>
            <person name="Rogers Y.H."/>
            <person name="Rohde C."/>
            <person name="Rozas J."/>
            <person name="Rubenfield M.J."/>
            <person name="Ruiz A."/>
            <person name="Russo S."/>
            <person name="Salzberg S.L."/>
            <person name="Sanchez-Gracia A."/>
            <person name="Saranga D.J."/>
            <person name="Sato H."/>
            <person name="Schaeffer S.W."/>
            <person name="Schatz M.C."/>
            <person name="Schlenke T."/>
            <person name="Schwartz R."/>
            <person name="Segarra C."/>
            <person name="Singh R.S."/>
            <person name="Sirot L."/>
            <person name="Sirota M."/>
            <person name="Sisneros N.B."/>
            <person name="Smith C.D."/>
            <person name="Smith T.F."/>
            <person name="Spieth J."/>
            <person name="Stage D.E."/>
            <person name="Stark A."/>
            <person name="Stephan W."/>
            <person name="Strausberg R.L."/>
            <person name="Strempel S."/>
            <person name="Sturgill D."/>
            <person name="Sutton G."/>
            <person name="Sutton G.G."/>
            <person name="Tao W."/>
            <person name="Teichmann S."/>
            <person name="Tobari Y.N."/>
            <person name="Tomimura Y."/>
            <person name="Tsolas J.M."/>
            <person name="Valente V.L."/>
            <person name="Venter E."/>
            <person name="Venter J.C."/>
            <person name="Vicario S."/>
            <person name="Vieira F.G."/>
            <person name="Vilella A.J."/>
            <person name="Villasante A."/>
            <person name="Walenz B."/>
            <person name="Wang J."/>
            <person name="Wasserman M."/>
            <person name="Watts T."/>
            <person name="Wilson D."/>
            <person name="Wilson R.K."/>
            <person name="Wing R.A."/>
            <person name="Wolfner M.F."/>
            <person name="Wong A."/>
            <person name="Wong G.K."/>
            <person name="Wu C.I."/>
            <person name="Wu G."/>
            <person name="Yamamoto D."/>
            <person name="Yang H.P."/>
            <person name="Yang S.P."/>
            <person name="Yorke J.A."/>
            <person name="Yoshida K."/>
            <person name="Zdobnov E."/>
            <person name="Zhang P."/>
            <person name="Zhang Y."/>
            <person name="Zimin A.V."/>
            <person name="Baldwin J."/>
            <person name="Abdouelleil A."/>
            <person name="Abdulkadir J."/>
            <person name="Abebe A."/>
            <person name="Abera B."/>
            <person name="Abreu J."/>
            <person name="Acer S.C."/>
            <person name="Aftuck L."/>
            <person name="Alexander A."/>
            <person name="An P."/>
            <person name="Anderson E."/>
            <person name="Anderson S."/>
            <person name="Arachi H."/>
            <person name="Azer M."/>
            <person name="Bachantsang P."/>
            <person name="Barry A."/>
            <person name="Bayul T."/>
            <person name="Berlin A."/>
            <person name="Bessette D."/>
            <person name="Bloom T."/>
            <person name="Blye J."/>
            <person name="Boguslavskiy L."/>
            <person name="Bonnet C."/>
            <person name="Boukhgalter B."/>
            <person name="Bourzgui I."/>
            <person name="Brown A."/>
            <person name="Cahill P."/>
            <person name="Channer S."/>
            <person name="Cheshatsang Y."/>
            <person name="Chuda L."/>
            <person name="Citroen M."/>
            <person name="Collymore A."/>
            <person name="Cooke P."/>
            <person name="Costello M."/>
            <person name="D'Aco K."/>
            <person name="Daza R."/>
            <person name="De Haan G."/>
            <person name="DeGray S."/>
            <person name="DeMaso C."/>
            <person name="Dhargay N."/>
            <person name="Dooley K."/>
            <person name="Dooley E."/>
            <person name="Doricent M."/>
            <person name="Dorje P."/>
            <person name="Dorjee K."/>
            <person name="Dupes A."/>
            <person name="Elong R."/>
            <person name="Falk J."/>
            <person name="Farina A."/>
            <person name="Faro S."/>
            <person name="Ferguson D."/>
            <person name="Fisher S."/>
            <person name="Foley C.D."/>
            <person name="Franke A."/>
            <person name="Friedrich D."/>
            <person name="Gadbois L."/>
            <person name="Gearin G."/>
            <person name="Gearin C.R."/>
            <person name="Giannoukos G."/>
            <person name="Goode T."/>
            <person name="Graham J."/>
            <person name="Grandbois E."/>
            <person name="Grewal S."/>
            <person name="Gyaltsen K."/>
            <person name="Hafez N."/>
            <person name="Hagos B."/>
            <person name="Hall J."/>
            <person name="Henson C."/>
            <person name="Hollinger A."/>
            <person name="Honan T."/>
            <person name="Huard M.D."/>
            <person name="Hughes L."/>
            <person name="Hurhula B."/>
            <person name="Husby M.E."/>
            <person name="Kamat A."/>
            <person name="Kanga B."/>
            <person name="Kashin S."/>
            <person name="Khazanovich D."/>
            <person name="Kisner P."/>
            <person name="Lance K."/>
            <person name="Lara M."/>
            <person name="Lee W."/>
            <person name="Lennon N."/>
            <person name="Letendre F."/>
            <person name="LeVine R."/>
            <person name="Lipovsky A."/>
            <person name="Liu X."/>
            <person name="Liu J."/>
            <person name="Liu S."/>
            <person name="Lokyitsang T."/>
            <person name="Lokyitsang Y."/>
            <person name="Lubonja R."/>
            <person name="Lui A."/>
            <person name="MacDonald P."/>
            <person name="Magnisalis V."/>
            <person name="Maru K."/>
            <person name="Matthews C."/>
            <person name="McCusker W."/>
            <person name="McDonough S."/>
            <person name="Mehta T."/>
            <person name="Meldrim J."/>
            <person name="Meneus L."/>
            <person name="Mihai O."/>
            <person name="Mihalev A."/>
            <person name="Mihova T."/>
            <person name="Mittelman R."/>
            <person name="Mlenga V."/>
            <person name="Montmayeur A."/>
            <person name="Mulrain L."/>
            <person name="Navidi A."/>
            <person name="Naylor J."/>
            <person name="Negash T."/>
            <person name="Nguyen T."/>
            <person name="Nguyen N."/>
            <person name="Nicol R."/>
            <person name="Norbu C."/>
            <person name="Norbu N."/>
            <person name="Novod N."/>
            <person name="O'Neill B."/>
            <person name="Osman S."/>
            <person name="Markiewicz E."/>
            <person name="Oyono O.L."/>
            <person name="Patti C."/>
            <person name="Phunkhang P."/>
            <person name="Pierre F."/>
            <person name="Priest M."/>
            <person name="Raghuraman S."/>
            <person name="Rege F."/>
            <person name="Reyes R."/>
            <person name="Rise C."/>
            <person name="Rogov P."/>
            <person name="Ross K."/>
            <person name="Ryan E."/>
            <person name="Settipalli S."/>
            <person name="Shea T."/>
            <person name="Sherpa N."/>
            <person name="Shi L."/>
            <person name="Shih D."/>
            <person name="Sparrow T."/>
            <person name="Spaulding J."/>
            <person name="Stalker J."/>
            <person name="Stange-Thomann N."/>
            <person name="Stavropoulos S."/>
            <person name="Stone C."/>
            <person name="Strader C."/>
            <person name="Tesfaye S."/>
            <person name="Thomson T."/>
            <person name="Thoulutsang Y."/>
            <person name="Thoulutsang D."/>
            <person name="Topham K."/>
            <person name="Topping I."/>
            <person name="Tsamla T."/>
            <person name="Vassiliev H."/>
            <person name="Vo A."/>
            <person name="Wangchuk T."/>
            <person name="Wangdi T."/>
            <person name="Weiand M."/>
            <person name="Wilkinson J."/>
            <person name="Wilson A."/>
            <person name="Yadav S."/>
            <person name="Young G."/>
            <person name="Yu Q."/>
            <person name="Zembek L."/>
            <person name="Zhong D."/>
            <person name="Zimmer A."/>
            <person name="Zwirko Z."/>
            <person name="Jaffe D.B."/>
            <person name="Alvarez P."/>
            <person name="Brockman W."/>
            <person name="Butler J."/>
            <person name="Chin C."/>
            <person name="Gnerre S."/>
            <person name="Grabherr M."/>
            <person name="Kleber M."/>
            <person name="Mauceli E."/>
            <person name="MacCallum I."/>
        </authorList>
    </citation>
    <scope>NUCLEOTIDE SEQUENCE [LARGE SCALE GENOMIC DNA]</scope>
    <source>
        <strain evidence="3">Tucson 15010-1051.87</strain>
    </source>
</reference>
<gene>
    <name evidence="2" type="primary">Dvir\GJ25722</name>
    <name evidence="2" type="ORF">Dvir_GJ25722</name>
</gene>
<feature type="chain" id="PRO_5006386657" evidence="1">
    <location>
        <begin position="24"/>
        <end position="131"/>
    </location>
</feature>
<keyword evidence="1" id="KW-0732">Signal</keyword>
<feature type="signal peptide" evidence="1">
    <location>
        <begin position="1"/>
        <end position="23"/>
    </location>
</feature>
<dbReference type="Gene3D" id="1.10.238.20">
    <property type="entry name" value="Pheromone/general odorant binding protein domain"/>
    <property type="match status" value="1"/>
</dbReference>
<accession>A0A0Q9WBK7</accession>
<dbReference type="EMBL" id="CH940648">
    <property type="protein sequence ID" value="KRF79623.1"/>
    <property type="molecule type" value="Genomic_DNA"/>
</dbReference>
<dbReference type="Pfam" id="PF01395">
    <property type="entry name" value="PBP_GOBP"/>
    <property type="match status" value="1"/>
</dbReference>
<evidence type="ECO:0000313" key="2">
    <source>
        <dbReference type="EMBL" id="KRF79623.1"/>
    </source>
</evidence>
<dbReference type="InterPro" id="IPR036728">
    <property type="entry name" value="PBP_GOBP_sf"/>
</dbReference>
<dbReference type="CDD" id="cd23992">
    <property type="entry name" value="PBP_GOBP"/>
    <property type="match status" value="1"/>
</dbReference>
<dbReference type="OrthoDB" id="7947612at2759"/>
<dbReference type="Proteomes" id="UP000008792">
    <property type="component" value="Unassembled WGS sequence"/>
</dbReference>
<dbReference type="GO" id="GO:0005549">
    <property type="term" value="F:odorant binding"/>
    <property type="evidence" value="ECO:0007669"/>
    <property type="project" value="InterPro"/>
</dbReference>
<dbReference type="InterPro" id="IPR006170">
    <property type="entry name" value="PBP/GOBP"/>
</dbReference>
<organism evidence="2 3">
    <name type="scientific">Drosophila virilis</name>
    <name type="common">Fruit fly</name>
    <dbReference type="NCBI Taxonomy" id="7244"/>
    <lineage>
        <taxon>Eukaryota</taxon>
        <taxon>Metazoa</taxon>
        <taxon>Ecdysozoa</taxon>
        <taxon>Arthropoda</taxon>
        <taxon>Hexapoda</taxon>
        <taxon>Insecta</taxon>
        <taxon>Pterygota</taxon>
        <taxon>Neoptera</taxon>
        <taxon>Endopterygota</taxon>
        <taxon>Diptera</taxon>
        <taxon>Brachycera</taxon>
        <taxon>Muscomorpha</taxon>
        <taxon>Ephydroidea</taxon>
        <taxon>Drosophilidae</taxon>
        <taxon>Drosophila</taxon>
    </lineage>
</organism>
<evidence type="ECO:0000256" key="1">
    <source>
        <dbReference type="SAM" id="SignalP"/>
    </source>
</evidence>
<dbReference type="SUPFAM" id="SSF47565">
    <property type="entry name" value="Insect pheromone/odorant-binding proteins"/>
    <property type="match status" value="1"/>
</dbReference>
<dbReference type="InParanoid" id="A0A0Q9WBK7"/>
<protein>
    <submittedName>
        <fullName evidence="2">Uncharacterized protein</fullName>
    </submittedName>
</protein>